<reference evidence="1" key="1">
    <citation type="journal article" date="2020" name="Stud. Mycol.">
        <title>101 Dothideomycetes genomes: a test case for predicting lifestyles and emergence of pathogens.</title>
        <authorList>
            <person name="Haridas S."/>
            <person name="Albert R."/>
            <person name="Binder M."/>
            <person name="Bloem J."/>
            <person name="Labutti K."/>
            <person name="Salamov A."/>
            <person name="Andreopoulos B."/>
            <person name="Baker S."/>
            <person name="Barry K."/>
            <person name="Bills G."/>
            <person name="Bluhm B."/>
            <person name="Cannon C."/>
            <person name="Castanera R."/>
            <person name="Culley D."/>
            <person name="Daum C."/>
            <person name="Ezra D."/>
            <person name="Gonzalez J."/>
            <person name="Henrissat B."/>
            <person name="Kuo A."/>
            <person name="Liang C."/>
            <person name="Lipzen A."/>
            <person name="Lutzoni F."/>
            <person name="Magnuson J."/>
            <person name="Mondo S."/>
            <person name="Nolan M."/>
            <person name="Ohm R."/>
            <person name="Pangilinan J."/>
            <person name="Park H.-J."/>
            <person name="Ramirez L."/>
            <person name="Alfaro M."/>
            <person name="Sun H."/>
            <person name="Tritt A."/>
            <person name="Yoshinaga Y."/>
            <person name="Zwiers L.-H."/>
            <person name="Turgeon B."/>
            <person name="Goodwin S."/>
            <person name="Spatafora J."/>
            <person name="Crous P."/>
            <person name="Grigoriev I."/>
        </authorList>
    </citation>
    <scope>NUCLEOTIDE SEQUENCE</scope>
    <source>
        <strain evidence="1">CBS 119925</strain>
    </source>
</reference>
<keyword evidence="2" id="KW-1185">Reference proteome</keyword>
<proteinExistence type="predicted"/>
<evidence type="ECO:0000313" key="1">
    <source>
        <dbReference type="EMBL" id="KAF2750924.1"/>
    </source>
</evidence>
<gene>
    <name evidence="1" type="ORF">M011DRAFT_464724</name>
</gene>
<accession>A0A6A6VMG3</accession>
<sequence>MRLFCMLKPRTFVICEASNVRQFTVQLLPESPSTGGQQQTGYAGCTRPALQLQMSPVKVEHCSSMIGPSPRTVSTIVASTGLCLVNSASAQEISVTVRADMRNTRLVTVRTTRLRVSLKLKGVETKSWTADSTSNYVASATSARMLTGKWWGPEGSVRVRPSRRTSIIDVQGAMTLLLHWHICV</sequence>
<organism evidence="1 2">
    <name type="scientific">Sporormia fimetaria CBS 119925</name>
    <dbReference type="NCBI Taxonomy" id="1340428"/>
    <lineage>
        <taxon>Eukaryota</taxon>
        <taxon>Fungi</taxon>
        <taxon>Dikarya</taxon>
        <taxon>Ascomycota</taxon>
        <taxon>Pezizomycotina</taxon>
        <taxon>Dothideomycetes</taxon>
        <taxon>Pleosporomycetidae</taxon>
        <taxon>Pleosporales</taxon>
        <taxon>Sporormiaceae</taxon>
        <taxon>Sporormia</taxon>
    </lineage>
</organism>
<dbReference type="Proteomes" id="UP000799440">
    <property type="component" value="Unassembled WGS sequence"/>
</dbReference>
<name>A0A6A6VMG3_9PLEO</name>
<protein>
    <submittedName>
        <fullName evidence="1">Uncharacterized protein</fullName>
    </submittedName>
</protein>
<evidence type="ECO:0000313" key="2">
    <source>
        <dbReference type="Proteomes" id="UP000799440"/>
    </source>
</evidence>
<dbReference type="AlphaFoldDB" id="A0A6A6VMG3"/>
<dbReference type="EMBL" id="MU006563">
    <property type="protein sequence ID" value="KAF2750924.1"/>
    <property type="molecule type" value="Genomic_DNA"/>
</dbReference>